<dbReference type="GO" id="GO:0030973">
    <property type="term" value="F:molybdate ion binding"/>
    <property type="evidence" value="ECO:0007669"/>
    <property type="project" value="TreeGrafter"/>
</dbReference>
<dbReference type="Pfam" id="PF13531">
    <property type="entry name" value="SBP_bac_11"/>
    <property type="match status" value="1"/>
</dbReference>
<feature type="chain" id="PRO_5043915081" evidence="7">
    <location>
        <begin position="37"/>
        <end position="299"/>
    </location>
</feature>
<name>A0AAX3LWW3_9BACL</name>
<evidence type="ECO:0000256" key="5">
    <source>
        <dbReference type="PIRSR" id="PIRSR004846-1"/>
    </source>
</evidence>
<keyword evidence="2 5" id="KW-0500">Molybdenum</keyword>
<dbReference type="EMBL" id="CP117416">
    <property type="protein sequence ID" value="WCT54250.1"/>
    <property type="molecule type" value="Genomic_DNA"/>
</dbReference>
<dbReference type="GO" id="GO:0015689">
    <property type="term" value="P:molybdate ion transport"/>
    <property type="evidence" value="ECO:0007669"/>
    <property type="project" value="InterPro"/>
</dbReference>
<dbReference type="PROSITE" id="PS51257">
    <property type="entry name" value="PROKAR_LIPOPROTEIN"/>
    <property type="match status" value="1"/>
</dbReference>
<evidence type="ECO:0000313" key="8">
    <source>
        <dbReference type="EMBL" id="WCT54250.1"/>
    </source>
</evidence>
<dbReference type="NCBIfam" id="TIGR01256">
    <property type="entry name" value="modA"/>
    <property type="match status" value="1"/>
</dbReference>
<feature type="binding site" evidence="5">
    <location>
        <position position="186"/>
    </location>
    <ligand>
        <name>molybdate</name>
        <dbReference type="ChEBI" id="CHEBI:36264"/>
    </ligand>
</feature>
<sequence length="299" mass="31893">MKSLVSLRSLRSASLTSRLSMTAMLVCVLLMLSACSSTTTTSSTDNSTTPTTTSTENSATATQDAPVQLTISAAASLTDSLQEIQTLYQQQHPNVSLTFNFAASGTLQKQIEQGAPADLFFSAGSKQMDALLSAKLIDTAHEKDLLANQLVLVVPKDNSFSLTSPKDLTNENIKKIAVGTPESVPAGMYAKQTLESANLWDSLQSKLVLTKDVKQVLSYVETGNAEAGFVYKTDAMDSDGVKVAFTTKADSHDPILYPAGIVSATTHPQEVADFYDYLQTDEAQAIFVKHGFVKASSGS</sequence>
<feature type="binding site" evidence="5">
    <location>
        <position position="231"/>
    </location>
    <ligand>
        <name>molybdate</name>
        <dbReference type="ChEBI" id="CHEBI:36264"/>
    </ligand>
</feature>
<dbReference type="AlphaFoldDB" id="A0AAX3LWW3"/>
<dbReference type="PANTHER" id="PTHR30632:SF0">
    <property type="entry name" value="SULFATE-BINDING PROTEIN"/>
    <property type="match status" value="1"/>
</dbReference>
<proteinExistence type="inferred from homology"/>
<evidence type="ECO:0000256" key="6">
    <source>
        <dbReference type="SAM" id="MobiDB-lite"/>
    </source>
</evidence>
<dbReference type="PANTHER" id="PTHR30632">
    <property type="entry name" value="MOLYBDATE-BINDING PERIPLASMIC PROTEIN"/>
    <property type="match status" value="1"/>
</dbReference>
<organism evidence="8 9">
    <name type="scientific">Paenibacillus kyungheensis</name>
    <dbReference type="NCBI Taxonomy" id="1452732"/>
    <lineage>
        <taxon>Bacteria</taxon>
        <taxon>Bacillati</taxon>
        <taxon>Bacillota</taxon>
        <taxon>Bacilli</taxon>
        <taxon>Bacillales</taxon>
        <taxon>Paenibacillaceae</taxon>
        <taxon>Paenibacillus</taxon>
    </lineage>
</organism>
<accession>A0AAX3LWW3</accession>
<feature type="compositionally biased region" description="Low complexity" evidence="6">
    <location>
        <begin position="38"/>
        <end position="62"/>
    </location>
</feature>
<reference evidence="8 9" key="1">
    <citation type="submission" date="2023-02" db="EMBL/GenBank/DDBJ databases">
        <title>Genome sequence of Paenibacillus kyungheensis KACC 18744.</title>
        <authorList>
            <person name="Kim S."/>
            <person name="Heo J."/>
            <person name="Kwon S.-W."/>
        </authorList>
    </citation>
    <scope>NUCLEOTIDE SEQUENCE [LARGE SCALE GENOMIC DNA]</scope>
    <source>
        <strain evidence="8 9">KACC 18744</strain>
    </source>
</reference>
<evidence type="ECO:0000256" key="4">
    <source>
        <dbReference type="ARBA" id="ARBA00022729"/>
    </source>
</evidence>
<feature type="signal peptide" evidence="7">
    <location>
        <begin position="1"/>
        <end position="36"/>
    </location>
</feature>
<dbReference type="PIRSF" id="PIRSF004846">
    <property type="entry name" value="ModA"/>
    <property type="match status" value="1"/>
</dbReference>
<dbReference type="GO" id="GO:1901359">
    <property type="term" value="F:tungstate binding"/>
    <property type="evidence" value="ECO:0007669"/>
    <property type="project" value="UniProtKB-ARBA"/>
</dbReference>
<gene>
    <name evidence="8" type="primary">modA</name>
    <name evidence="8" type="ORF">PQ456_13670</name>
</gene>
<keyword evidence="9" id="KW-1185">Reference proteome</keyword>
<keyword evidence="4 7" id="KW-0732">Signal</keyword>
<evidence type="ECO:0000256" key="3">
    <source>
        <dbReference type="ARBA" id="ARBA00022723"/>
    </source>
</evidence>
<dbReference type="Proteomes" id="UP001220509">
    <property type="component" value="Chromosome"/>
</dbReference>
<evidence type="ECO:0000256" key="1">
    <source>
        <dbReference type="ARBA" id="ARBA00009175"/>
    </source>
</evidence>
<dbReference type="FunFam" id="3.40.190.10:FF:000035">
    <property type="entry name" value="Molybdate ABC transporter substrate-binding protein"/>
    <property type="match status" value="1"/>
</dbReference>
<dbReference type="InterPro" id="IPR050682">
    <property type="entry name" value="ModA/WtpA"/>
</dbReference>
<evidence type="ECO:0000256" key="2">
    <source>
        <dbReference type="ARBA" id="ARBA00022505"/>
    </source>
</evidence>
<dbReference type="CDD" id="cd13537">
    <property type="entry name" value="PBP2_YvgL_like"/>
    <property type="match status" value="1"/>
</dbReference>
<evidence type="ECO:0000256" key="7">
    <source>
        <dbReference type="SAM" id="SignalP"/>
    </source>
</evidence>
<evidence type="ECO:0000313" key="9">
    <source>
        <dbReference type="Proteomes" id="UP001220509"/>
    </source>
</evidence>
<dbReference type="GO" id="GO:0046872">
    <property type="term" value="F:metal ion binding"/>
    <property type="evidence" value="ECO:0007669"/>
    <property type="project" value="UniProtKB-KW"/>
</dbReference>
<feature type="region of interest" description="Disordered" evidence="6">
    <location>
        <begin position="38"/>
        <end position="63"/>
    </location>
</feature>
<feature type="binding site" evidence="5">
    <location>
        <position position="213"/>
    </location>
    <ligand>
        <name>molybdate</name>
        <dbReference type="ChEBI" id="CHEBI:36264"/>
    </ligand>
</feature>
<dbReference type="InterPro" id="IPR041879">
    <property type="entry name" value="YvgL-like_PBP2"/>
</dbReference>
<keyword evidence="3 5" id="KW-0479">Metal-binding</keyword>
<feature type="binding site" evidence="5">
    <location>
        <position position="76"/>
    </location>
    <ligand>
        <name>molybdate</name>
        <dbReference type="ChEBI" id="CHEBI:36264"/>
    </ligand>
</feature>
<dbReference type="KEGG" id="pka:PQ456_13670"/>
<feature type="binding site" evidence="5">
    <location>
        <position position="104"/>
    </location>
    <ligand>
        <name>molybdate</name>
        <dbReference type="ChEBI" id="CHEBI:36264"/>
    </ligand>
</feature>
<dbReference type="InterPro" id="IPR005950">
    <property type="entry name" value="ModA"/>
</dbReference>
<comment type="similarity">
    <text evidence="1">Belongs to the bacterial solute-binding protein ModA family.</text>
</comment>
<dbReference type="Gene3D" id="3.40.190.10">
    <property type="entry name" value="Periplasmic binding protein-like II"/>
    <property type="match status" value="2"/>
</dbReference>
<protein>
    <submittedName>
        <fullName evidence="8">Molybdate ABC transporter substrate-binding protein</fullName>
    </submittedName>
</protein>
<dbReference type="SUPFAM" id="SSF53850">
    <property type="entry name" value="Periplasmic binding protein-like II"/>
    <property type="match status" value="1"/>
</dbReference>